<dbReference type="InterPro" id="IPR050234">
    <property type="entry name" value="Nuclear_hormone_rcpt_NR1"/>
</dbReference>
<protein>
    <recommendedName>
        <fullName evidence="8">NR LBD domain-containing protein</fullName>
    </recommendedName>
</protein>
<dbReference type="Proteomes" id="UP001195483">
    <property type="component" value="Unassembled WGS sequence"/>
</dbReference>
<keyword evidence="4" id="KW-0805">Transcription regulation</keyword>
<accession>A0AAE0VXQ5</accession>
<dbReference type="InterPro" id="IPR035500">
    <property type="entry name" value="NHR-like_dom_sf"/>
</dbReference>
<reference evidence="9" key="3">
    <citation type="submission" date="2023-05" db="EMBL/GenBank/DDBJ databases">
        <authorList>
            <person name="Smith C.H."/>
        </authorList>
    </citation>
    <scope>NUCLEOTIDE SEQUENCE</scope>
    <source>
        <strain evidence="9">CHS0354</strain>
        <tissue evidence="9">Mantle</tissue>
    </source>
</reference>
<dbReference type="AlphaFoldDB" id="A0AAE0VXQ5"/>
<keyword evidence="6" id="KW-0804">Transcription</keyword>
<keyword evidence="1" id="KW-0479">Metal-binding</keyword>
<evidence type="ECO:0000256" key="4">
    <source>
        <dbReference type="ARBA" id="ARBA00023015"/>
    </source>
</evidence>
<gene>
    <name evidence="9" type="ORF">CHS0354_040747</name>
</gene>
<reference evidence="9" key="2">
    <citation type="journal article" date="2021" name="Genome Biol. Evol.">
        <title>Developing a high-quality reference genome for a parasitic bivalve with doubly uniparental inheritance (Bivalvia: Unionida).</title>
        <authorList>
            <person name="Smith C.H."/>
        </authorList>
    </citation>
    <scope>NUCLEOTIDE SEQUENCE</scope>
    <source>
        <strain evidence="9">CHS0354</strain>
        <tissue evidence="9">Mantle</tissue>
    </source>
</reference>
<organism evidence="9 10">
    <name type="scientific">Potamilus streckersoni</name>
    <dbReference type="NCBI Taxonomy" id="2493646"/>
    <lineage>
        <taxon>Eukaryota</taxon>
        <taxon>Metazoa</taxon>
        <taxon>Spiralia</taxon>
        <taxon>Lophotrochozoa</taxon>
        <taxon>Mollusca</taxon>
        <taxon>Bivalvia</taxon>
        <taxon>Autobranchia</taxon>
        <taxon>Heteroconchia</taxon>
        <taxon>Palaeoheterodonta</taxon>
        <taxon>Unionida</taxon>
        <taxon>Unionoidea</taxon>
        <taxon>Unionidae</taxon>
        <taxon>Ambleminae</taxon>
        <taxon>Lampsilini</taxon>
        <taxon>Potamilus</taxon>
    </lineage>
</organism>
<evidence type="ECO:0000256" key="5">
    <source>
        <dbReference type="ARBA" id="ARBA00023125"/>
    </source>
</evidence>
<dbReference type="SUPFAM" id="SSF48508">
    <property type="entry name" value="Nuclear receptor ligand-binding domain"/>
    <property type="match status" value="1"/>
</dbReference>
<evidence type="ECO:0000256" key="2">
    <source>
        <dbReference type="ARBA" id="ARBA00022771"/>
    </source>
</evidence>
<name>A0AAE0VXQ5_9BIVA</name>
<reference evidence="9" key="1">
    <citation type="journal article" date="2021" name="Genome Biol. Evol.">
        <title>A High-Quality Reference Genome for a Parasitic Bivalve with Doubly Uniparental Inheritance (Bivalvia: Unionida).</title>
        <authorList>
            <person name="Smith C.H."/>
        </authorList>
    </citation>
    <scope>NUCLEOTIDE SEQUENCE</scope>
    <source>
        <strain evidence="9">CHS0354</strain>
    </source>
</reference>
<dbReference type="PANTHER" id="PTHR24082:SF506">
    <property type="entry name" value="NR LBD DOMAIN-CONTAINING PROTEIN"/>
    <property type="match status" value="1"/>
</dbReference>
<dbReference type="InterPro" id="IPR001723">
    <property type="entry name" value="Nuclear_hrmn_rcpt"/>
</dbReference>
<dbReference type="SMART" id="SM00430">
    <property type="entry name" value="HOLI"/>
    <property type="match status" value="1"/>
</dbReference>
<dbReference type="Gene3D" id="1.10.565.10">
    <property type="entry name" value="Retinoid X Receptor"/>
    <property type="match status" value="1"/>
</dbReference>
<evidence type="ECO:0000256" key="1">
    <source>
        <dbReference type="ARBA" id="ARBA00022723"/>
    </source>
</evidence>
<dbReference type="PRINTS" id="PR00398">
    <property type="entry name" value="STRDHORMONER"/>
</dbReference>
<proteinExistence type="predicted"/>
<dbReference type="EMBL" id="JAEAOA010002342">
    <property type="protein sequence ID" value="KAK3594001.1"/>
    <property type="molecule type" value="Genomic_DNA"/>
</dbReference>
<evidence type="ECO:0000313" key="10">
    <source>
        <dbReference type="Proteomes" id="UP001195483"/>
    </source>
</evidence>
<keyword evidence="3" id="KW-0862">Zinc</keyword>
<sequence length="345" mass="39844">MVILYLNNLDDPFDLNAFSYHGQSSNPVKPEQSTQISPNAIKTGRYTHERRYQNIVEVKMLEKSSDGLIGKSYVESCTCDIEEEELQSTINAINLAQHRLHENLDMFMDDDAVRVKQQLYYEEYMAKRQVVEKNHSQGHQTCSDQHLLAYELSANMTRGIEGLVAFSKMIPGFNSLCLPDQASLIKYGRIDVWILGHFKCVNRKLQVLTSMCSFHFDELKDVWNKELCDDLAACCESLLPLNLEKEEIGLLRAICLTSTGKFAFFYDVILKDRNKVEEINSTLLNCYRLYCIRRFGNFEKRFGKIISRLIRIREISEKIRCQTAKLLVNIPQIQQNPALLEAFSN</sequence>
<feature type="domain" description="NR LBD" evidence="8">
    <location>
        <begin position="122"/>
        <end position="345"/>
    </location>
</feature>
<keyword evidence="7" id="KW-0675">Receptor</keyword>
<evidence type="ECO:0000256" key="6">
    <source>
        <dbReference type="ARBA" id="ARBA00023163"/>
    </source>
</evidence>
<dbReference type="GO" id="GO:0008270">
    <property type="term" value="F:zinc ion binding"/>
    <property type="evidence" value="ECO:0007669"/>
    <property type="project" value="UniProtKB-KW"/>
</dbReference>
<dbReference type="GO" id="GO:0003677">
    <property type="term" value="F:DNA binding"/>
    <property type="evidence" value="ECO:0007669"/>
    <property type="project" value="UniProtKB-KW"/>
</dbReference>
<dbReference type="PROSITE" id="PS51843">
    <property type="entry name" value="NR_LBD"/>
    <property type="match status" value="1"/>
</dbReference>
<evidence type="ECO:0000313" key="9">
    <source>
        <dbReference type="EMBL" id="KAK3594001.1"/>
    </source>
</evidence>
<dbReference type="InterPro" id="IPR000536">
    <property type="entry name" value="Nucl_hrmn_rcpt_lig-bd"/>
</dbReference>
<evidence type="ECO:0000259" key="8">
    <source>
        <dbReference type="PROSITE" id="PS51843"/>
    </source>
</evidence>
<keyword evidence="5" id="KW-0238">DNA-binding</keyword>
<keyword evidence="10" id="KW-1185">Reference proteome</keyword>
<keyword evidence="2" id="KW-0863">Zinc-finger</keyword>
<dbReference type="PANTHER" id="PTHR24082">
    <property type="entry name" value="NUCLEAR HORMONE RECEPTOR"/>
    <property type="match status" value="1"/>
</dbReference>
<dbReference type="Pfam" id="PF00104">
    <property type="entry name" value="Hormone_recep"/>
    <property type="match status" value="1"/>
</dbReference>
<evidence type="ECO:0000256" key="7">
    <source>
        <dbReference type="ARBA" id="ARBA00023170"/>
    </source>
</evidence>
<comment type="caution">
    <text evidence="9">The sequence shown here is derived from an EMBL/GenBank/DDBJ whole genome shotgun (WGS) entry which is preliminary data.</text>
</comment>
<evidence type="ECO:0000256" key="3">
    <source>
        <dbReference type="ARBA" id="ARBA00022833"/>
    </source>
</evidence>